<evidence type="ECO:0000313" key="7">
    <source>
        <dbReference type="Proteomes" id="UP001595904"/>
    </source>
</evidence>
<dbReference type="RefSeq" id="WP_380594207.1">
    <property type="nucleotide sequence ID" value="NZ_JBHSDU010000001.1"/>
</dbReference>
<gene>
    <name evidence="6" type="ORF">ACFPN2_01355</name>
</gene>
<sequence length="174" mass="18498">MKSFSSRLIPVAVASILCGVALAGGGKDDHMKMMDKNGDGKITAAEHDAGAKEMFSKMDTNKDGFVTAQEMDAMHASMMDKGHATARTESGPTEDKMADKKAYDPSGTGKSMPKMMSSEEKIAKMDTNNDGKLSAAEHAAGAKQMFSKMDTDGDGTLTAQEVREGQRSMMASDE</sequence>
<dbReference type="PANTHER" id="PTHR10827">
    <property type="entry name" value="RETICULOCALBIN"/>
    <property type="match status" value="1"/>
</dbReference>
<evidence type="ECO:0000313" key="6">
    <source>
        <dbReference type="EMBL" id="MFC4307714.1"/>
    </source>
</evidence>
<organism evidence="6 7">
    <name type="scientific">Steroidobacter flavus</name>
    <dbReference type="NCBI Taxonomy" id="1842136"/>
    <lineage>
        <taxon>Bacteria</taxon>
        <taxon>Pseudomonadati</taxon>
        <taxon>Pseudomonadota</taxon>
        <taxon>Gammaproteobacteria</taxon>
        <taxon>Steroidobacterales</taxon>
        <taxon>Steroidobacteraceae</taxon>
        <taxon>Steroidobacter</taxon>
    </lineage>
</organism>
<evidence type="ECO:0000259" key="5">
    <source>
        <dbReference type="PROSITE" id="PS50222"/>
    </source>
</evidence>
<dbReference type="PROSITE" id="PS00018">
    <property type="entry name" value="EF_HAND_1"/>
    <property type="match status" value="2"/>
</dbReference>
<keyword evidence="7" id="KW-1185">Reference proteome</keyword>
<dbReference type="Pfam" id="PF13202">
    <property type="entry name" value="EF-hand_5"/>
    <property type="match status" value="3"/>
</dbReference>
<evidence type="ECO:0000256" key="3">
    <source>
        <dbReference type="SAM" id="MobiDB-lite"/>
    </source>
</evidence>
<feature type="domain" description="EF-hand" evidence="5">
    <location>
        <begin position="46"/>
        <end position="81"/>
    </location>
</feature>
<name>A0ABV8SJC0_9GAMM</name>
<dbReference type="Proteomes" id="UP001595904">
    <property type="component" value="Unassembled WGS sequence"/>
</dbReference>
<feature type="region of interest" description="Disordered" evidence="3">
    <location>
        <begin position="79"/>
        <end position="139"/>
    </location>
</feature>
<evidence type="ECO:0000256" key="1">
    <source>
        <dbReference type="ARBA" id="ARBA00022723"/>
    </source>
</evidence>
<proteinExistence type="predicted"/>
<feature type="chain" id="PRO_5046359594" evidence="4">
    <location>
        <begin position="24"/>
        <end position="174"/>
    </location>
</feature>
<comment type="caution">
    <text evidence="6">The sequence shown here is derived from an EMBL/GenBank/DDBJ whole genome shotgun (WGS) entry which is preliminary data.</text>
</comment>
<feature type="compositionally biased region" description="Basic and acidic residues" evidence="3">
    <location>
        <begin position="117"/>
        <end position="129"/>
    </location>
</feature>
<protein>
    <submittedName>
        <fullName evidence="6">EF-hand domain-containing protein</fullName>
    </submittedName>
</protein>
<dbReference type="SUPFAM" id="SSF47473">
    <property type="entry name" value="EF-hand"/>
    <property type="match status" value="1"/>
</dbReference>
<accession>A0ABV8SJC0</accession>
<keyword evidence="1" id="KW-0479">Metal-binding</keyword>
<evidence type="ECO:0000256" key="4">
    <source>
        <dbReference type="SAM" id="SignalP"/>
    </source>
</evidence>
<dbReference type="PANTHER" id="PTHR10827:SF98">
    <property type="entry name" value="45 KDA CALCIUM-BINDING PROTEIN"/>
    <property type="match status" value="1"/>
</dbReference>
<dbReference type="PROSITE" id="PS50222">
    <property type="entry name" value="EF_HAND_2"/>
    <property type="match status" value="2"/>
</dbReference>
<keyword evidence="2" id="KW-0677">Repeat</keyword>
<dbReference type="EMBL" id="JBHSDU010000001">
    <property type="protein sequence ID" value="MFC4307714.1"/>
    <property type="molecule type" value="Genomic_DNA"/>
</dbReference>
<feature type="domain" description="EF-hand" evidence="5">
    <location>
        <begin position="137"/>
        <end position="172"/>
    </location>
</feature>
<dbReference type="InterPro" id="IPR002048">
    <property type="entry name" value="EF_hand_dom"/>
</dbReference>
<dbReference type="Pfam" id="PF00036">
    <property type="entry name" value="EF-hand_1"/>
    <property type="match status" value="1"/>
</dbReference>
<dbReference type="Gene3D" id="1.10.238.10">
    <property type="entry name" value="EF-hand"/>
    <property type="match status" value="2"/>
</dbReference>
<dbReference type="InterPro" id="IPR011992">
    <property type="entry name" value="EF-hand-dom_pair"/>
</dbReference>
<feature type="compositionally biased region" description="Basic and acidic residues" evidence="3">
    <location>
        <begin position="93"/>
        <end position="103"/>
    </location>
</feature>
<dbReference type="SMART" id="SM00054">
    <property type="entry name" value="EFh"/>
    <property type="match status" value="2"/>
</dbReference>
<evidence type="ECO:0000256" key="2">
    <source>
        <dbReference type="ARBA" id="ARBA00022737"/>
    </source>
</evidence>
<keyword evidence="4" id="KW-0732">Signal</keyword>
<dbReference type="InterPro" id="IPR018247">
    <property type="entry name" value="EF_Hand_1_Ca_BS"/>
</dbReference>
<feature type="signal peptide" evidence="4">
    <location>
        <begin position="1"/>
        <end position="23"/>
    </location>
</feature>
<reference evidence="7" key="1">
    <citation type="journal article" date="2019" name="Int. J. Syst. Evol. Microbiol.">
        <title>The Global Catalogue of Microorganisms (GCM) 10K type strain sequencing project: providing services to taxonomists for standard genome sequencing and annotation.</title>
        <authorList>
            <consortium name="The Broad Institute Genomics Platform"/>
            <consortium name="The Broad Institute Genome Sequencing Center for Infectious Disease"/>
            <person name="Wu L."/>
            <person name="Ma J."/>
        </authorList>
    </citation>
    <scope>NUCLEOTIDE SEQUENCE [LARGE SCALE GENOMIC DNA]</scope>
    <source>
        <strain evidence="7">CGMCC 1.10759</strain>
    </source>
</reference>